<dbReference type="Gene3D" id="1.10.357.10">
    <property type="entry name" value="Tetracycline Repressor, domain 2"/>
    <property type="match status" value="1"/>
</dbReference>
<dbReference type="GO" id="GO:0003677">
    <property type="term" value="F:DNA binding"/>
    <property type="evidence" value="ECO:0007669"/>
    <property type="project" value="UniProtKB-KW"/>
</dbReference>
<proteinExistence type="predicted"/>
<protein>
    <recommendedName>
        <fullName evidence="2">HTH tetR-type domain-containing protein</fullName>
    </recommendedName>
</protein>
<name>A0A3B0T6S6_9ZZZZ</name>
<sequence length="190" mass="21002">MTGTDKTKTITPKQRIANSALSLFLRYGYEGTSIVQIVEASSVSKGAFYHYYSSKAQVHKEVTQNYFLDPFAALDLKGLSKLSPKKAKATLREFFTSQHSDSSELPDLNIVLTKAFMFDSFAQLPGFDKKVSKKYNKIIKALARSIAKSKSPDKKAKQQAKAILATIEGELLLEAILGNAQNKNNSKSKT</sequence>
<dbReference type="AlphaFoldDB" id="A0A3B0T6S6"/>
<dbReference type="InterPro" id="IPR001647">
    <property type="entry name" value="HTH_TetR"/>
</dbReference>
<gene>
    <name evidence="3" type="ORF">MNBD_ALPHA11-1763</name>
</gene>
<accession>A0A3B0T6S6</accession>
<dbReference type="InterPro" id="IPR009057">
    <property type="entry name" value="Homeodomain-like_sf"/>
</dbReference>
<evidence type="ECO:0000256" key="1">
    <source>
        <dbReference type="ARBA" id="ARBA00023125"/>
    </source>
</evidence>
<dbReference type="PRINTS" id="PR00455">
    <property type="entry name" value="HTHTETR"/>
</dbReference>
<organism evidence="3">
    <name type="scientific">hydrothermal vent metagenome</name>
    <dbReference type="NCBI Taxonomy" id="652676"/>
    <lineage>
        <taxon>unclassified sequences</taxon>
        <taxon>metagenomes</taxon>
        <taxon>ecological metagenomes</taxon>
    </lineage>
</organism>
<dbReference type="PROSITE" id="PS50977">
    <property type="entry name" value="HTH_TETR_2"/>
    <property type="match status" value="1"/>
</dbReference>
<dbReference type="SUPFAM" id="SSF46689">
    <property type="entry name" value="Homeodomain-like"/>
    <property type="match status" value="1"/>
</dbReference>
<keyword evidence="1" id="KW-0238">DNA-binding</keyword>
<dbReference type="Pfam" id="PF00440">
    <property type="entry name" value="TetR_N"/>
    <property type="match status" value="1"/>
</dbReference>
<dbReference type="EMBL" id="UOEQ01000035">
    <property type="protein sequence ID" value="VAW14411.1"/>
    <property type="molecule type" value="Genomic_DNA"/>
</dbReference>
<dbReference type="InterPro" id="IPR050624">
    <property type="entry name" value="HTH-type_Tx_Regulator"/>
</dbReference>
<dbReference type="PANTHER" id="PTHR43479:SF11">
    <property type="entry name" value="ACREF_ENVCD OPERON REPRESSOR-RELATED"/>
    <property type="match status" value="1"/>
</dbReference>
<dbReference type="PANTHER" id="PTHR43479">
    <property type="entry name" value="ACREF/ENVCD OPERON REPRESSOR-RELATED"/>
    <property type="match status" value="1"/>
</dbReference>
<evidence type="ECO:0000259" key="2">
    <source>
        <dbReference type="PROSITE" id="PS50977"/>
    </source>
</evidence>
<feature type="domain" description="HTH tetR-type" evidence="2">
    <location>
        <begin position="10"/>
        <end position="70"/>
    </location>
</feature>
<evidence type="ECO:0000313" key="3">
    <source>
        <dbReference type="EMBL" id="VAW14411.1"/>
    </source>
</evidence>
<reference evidence="3" key="1">
    <citation type="submission" date="2018-06" db="EMBL/GenBank/DDBJ databases">
        <authorList>
            <person name="Zhirakovskaya E."/>
        </authorList>
    </citation>
    <scope>NUCLEOTIDE SEQUENCE</scope>
</reference>